<sequence length="57" mass="6184">MNTRHITTGVTGVGAYVGHRGPVVFLRGVRFTMEVVGPVDQSITFELPSNDQGPTFH</sequence>
<dbReference type="Proteomes" id="UP000054018">
    <property type="component" value="Unassembled WGS sequence"/>
</dbReference>
<reference evidence="2" key="2">
    <citation type="submission" date="2015-01" db="EMBL/GenBank/DDBJ databases">
        <title>Evolutionary Origins and Diversification of the Mycorrhizal Mutualists.</title>
        <authorList>
            <consortium name="DOE Joint Genome Institute"/>
            <consortium name="Mycorrhizal Genomics Consortium"/>
            <person name="Kohler A."/>
            <person name="Kuo A."/>
            <person name="Nagy L.G."/>
            <person name="Floudas D."/>
            <person name="Copeland A."/>
            <person name="Barry K.W."/>
            <person name="Cichocki N."/>
            <person name="Veneault-Fourrey C."/>
            <person name="LaButti K."/>
            <person name="Lindquist E.A."/>
            <person name="Lipzen A."/>
            <person name="Lundell T."/>
            <person name="Morin E."/>
            <person name="Murat C."/>
            <person name="Riley R."/>
            <person name="Ohm R."/>
            <person name="Sun H."/>
            <person name="Tunlid A."/>
            <person name="Henrissat B."/>
            <person name="Grigoriev I.V."/>
            <person name="Hibbett D.S."/>
            <person name="Martin F."/>
        </authorList>
    </citation>
    <scope>NUCLEOTIDE SEQUENCE [LARGE SCALE GENOMIC DNA]</scope>
    <source>
        <strain evidence="2">441</strain>
    </source>
</reference>
<protein>
    <submittedName>
        <fullName evidence="1">Unplaced genomic scaffold scaffold_7, whole genome shotgun sequence</fullName>
    </submittedName>
</protein>
<gene>
    <name evidence="1" type="ORF">PISMIDRAFT_672907</name>
</gene>
<name>A0A0D0A9R1_9AGAM</name>
<feature type="non-terminal residue" evidence="1">
    <location>
        <position position="1"/>
    </location>
</feature>
<reference evidence="1 2" key="1">
    <citation type="submission" date="2014-04" db="EMBL/GenBank/DDBJ databases">
        <authorList>
            <consortium name="DOE Joint Genome Institute"/>
            <person name="Kuo A."/>
            <person name="Kohler A."/>
            <person name="Costa M.D."/>
            <person name="Nagy L.G."/>
            <person name="Floudas D."/>
            <person name="Copeland A."/>
            <person name="Barry K.W."/>
            <person name="Cichocki N."/>
            <person name="Veneault-Fourrey C."/>
            <person name="LaButti K."/>
            <person name="Lindquist E.A."/>
            <person name="Lipzen A."/>
            <person name="Lundell T."/>
            <person name="Morin E."/>
            <person name="Murat C."/>
            <person name="Sun H."/>
            <person name="Tunlid A."/>
            <person name="Henrissat B."/>
            <person name="Grigoriev I.V."/>
            <person name="Hibbett D.S."/>
            <person name="Martin F."/>
            <person name="Nordberg H.P."/>
            <person name="Cantor M.N."/>
            <person name="Hua S.X."/>
        </authorList>
    </citation>
    <scope>NUCLEOTIDE SEQUENCE [LARGE SCALE GENOMIC DNA]</scope>
    <source>
        <strain evidence="1 2">441</strain>
    </source>
</reference>
<organism evidence="1 2">
    <name type="scientific">Pisolithus microcarpus 441</name>
    <dbReference type="NCBI Taxonomy" id="765257"/>
    <lineage>
        <taxon>Eukaryota</taxon>
        <taxon>Fungi</taxon>
        <taxon>Dikarya</taxon>
        <taxon>Basidiomycota</taxon>
        <taxon>Agaricomycotina</taxon>
        <taxon>Agaricomycetes</taxon>
        <taxon>Agaricomycetidae</taxon>
        <taxon>Boletales</taxon>
        <taxon>Sclerodermatineae</taxon>
        <taxon>Pisolithaceae</taxon>
        <taxon>Pisolithus</taxon>
    </lineage>
</organism>
<dbReference type="HOGENOM" id="CLU_2997369_0_0_1"/>
<proteinExistence type="predicted"/>
<accession>A0A0D0A9R1</accession>
<evidence type="ECO:0000313" key="1">
    <source>
        <dbReference type="EMBL" id="KIK28728.1"/>
    </source>
</evidence>
<evidence type="ECO:0000313" key="2">
    <source>
        <dbReference type="Proteomes" id="UP000054018"/>
    </source>
</evidence>
<dbReference type="AlphaFoldDB" id="A0A0D0A9R1"/>
<dbReference type="EMBL" id="KN833691">
    <property type="protein sequence ID" value="KIK28728.1"/>
    <property type="molecule type" value="Genomic_DNA"/>
</dbReference>
<keyword evidence="2" id="KW-1185">Reference proteome</keyword>